<comment type="caution">
    <text evidence="11">The sequence shown here is derived from an EMBL/GenBank/DDBJ whole genome shotgun (WGS) entry which is preliminary data.</text>
</comment>
<evidence type="ECO:0000256" key="8">
    <source>
        <dbReference type="ARBA" id="ARBA00043697"/>
    </source>
</evidence>
<reference evidence="12" key="1">
    <citation type="submission" date="2024-04" db="EMBL/GenBank/DDBJ databases">
        <title>Salinicola lusitanus LLJ914,a marine bacterium isolated from the Okinawa Trough.</title>
        <authorList>
            <person name="Li J."/>
        </authorList>
    </citation>
    <scope>NUCLEOTIDE SEQUENCE [LARGE SCALE GENOMIC DNA]</scope>
</reference>
<dbReference type="PROSITE" id="PS50263">
    <property type="entry name" value="CN_HYDROLASE"/>
    <property type="match status" value="1"/>
</dbReference>
<evidence type="ECO:0000313" key="11">
    <source>
        <dbReference type="EMBL" id="KAK7898276.1"/>
    </source>
</evidence>
<comment type="similarity">
    <text evidence="1">Belongs to the carbon-nitrogen hydrolase superfamily. BTD/VNN family.</text>
</comment>
<keyword evidence="4" id="KW-0325">Glycoprotein</keyword>
<dbReference type="InterPro" id="IPR040154">
    <property type="entry name" value="Biotinidase/VNN"/>
</dbReference>
<evidence type="ECO:0000256" key="6">
    <source>
        <dbReference type="ARBA" id="ARBA00039012"/>
    </source>
</evidence>
<sequence>MSATGQFPENLPDVLYMRQNDSSHVSCLQGAHILVFPEDGLQGFNFTRSSIAAYLETVPDPQQENWNPCEEPQRHPNTEVQRWLSCLARRHRLYLVANMGSVQPCSDRSSSSSSSSCPPDGRWHFNTNVVYRSDGLLVARYYKHNLYFEKAFDSPPHTQLVTFETPFAGTFGLITCFDILFHQPTVSLLQKGVRQLVFPTAWMNQLPLLDTIQFQRAFSLGANVTLLAANIRSDELIMSGSGIYSPSSAVYHHALTGDPEEGRLLVATLEPLEPLPHTSSLSPEPHREQAFSGSSEHTSFTSSMMYDRFSFVLLPGPGGRLRVCDGSLCCELQYQRVDSNGTEVYALGAFEGTHTVNGQYSLQVCALVKCAAAEQTSCGQEVVQAQTKMAFVLEGSFSTRHVYPSVLSSDYTLEQPTQLDTSSHGTVRLEHSFMRAGLITAALYGRTYHLDPQHD</sequence>
<comment type="function">
    <text evidence="5">Catalytic release of biotin from biocytin, the product of biotin-dependent carboxylases degradation.</text>
</comment>
<dbReference type="EMBL" id="JBBPFD010000014">
    <property type="protein sequence ID" value="KAK7898276.1"/>
    <property type="molecule type" value="Genomic_DNA"/>
</dbReference>
<dbReference type="Proteomes" id="UP001460270">
    <property type="component" value="Unassembled WGS sequence"/>
</dbReference>
<dbReference type="InterPro" id="IPR043957">
    <property type="entry name" value="Vanin_C"/>
</dbReference>
<dbReference type="PANTHER" id="PTHR10609:SF14">
    <property type="entry name" value="BIOTINIDASE"/>
    <property type="match status" value="1"/>
</dbReference>
<dbReference type="EC" id="3.5.1.12" evidence="6"/>
<keyword evidence="3" id="KW-0378">Hydrolase</keyword>
<evidence type="ECO:0000256" key="4">
    <source>
        <dbReference type="ARBA" id="ARBA00023180"/>
    </source>
</evidence>
<feature type="domain" description="CN hydrolase" evidence="10">
    <location>
        <begin position="1"/>
        <end position="271"/>
    </location>
</feature>
<dbReference type="CDD" id="cd07567">
    <property type="entry name" value="biotinidase_like"/>
    <property type="match status" value="1"/>
</dbReference>
<comment type="catalytic activity">
    <reaction evidence="8">
        <text>biocytin + H2O = biotin + L-lysine</text>
        <dbReference type="Rhea" id="RHEA:77171"/>
        <dbReference type="ChEBI" id="CHEBI:15377"/>
        <dbReference type="ChEBI" id="CHEBI:32551"/>
        <dbReference type="ChEBI" id="CHEBI:57586"/>
        <dbReference type="ChEBI" id="CHEBI:195545"/>
        <dbReference type="EC" id="3.5.1.12"/>
    </reaction>
</comment>
<proteinExistence type="inferred from homology"/>
<accession>A0AAW0NDF4</accession>
<evidence type="ECO:0000256" key="3">
    <source>
        <dbReference type="ARBA" id="ARBA00022801"/>
    </source>
</evidence>
<dbReference type="Pfam" id="PF19018">
    <property type="entry name" value="Vanin_C"/>
    <property type="match status" value="1"/>
</dbReference>
<dbReference type="Gene3D" id="3.60.110.10">
    <property type="entry name" value="Carbon-nitrogen hydrolase"/>
    <property type="match status" value="1"/>
</dbReference>
<protein>
    <recommendedName>
        <fullName evidence="7">Biotinidase</fullName>
        <ecNumber evidence="6">3.5.1.12</ecNumber>
    </recommendedName>
</protein>
<dbReference type="SUPFAM" id="SSF56317">
    <property type="entry name" value="Carbon-nitrogen hydrolase"/>
    <property type="match status" value="1"/>
</dbReference>
<dbReference type="PANTHER" id="PTHR10609">
    <property type="entry name" value="BIOTINIDASE-RELATED"/>
    <property type="match status" value="1"/>
</dbReference>
<evidence type="ECO:0000259" key="10">
    <source>
        <dbReference type="PROSITE" id="PS50263"/>
    </source>
</evidence>
<evidence type="ECO:0000256" key="1">
    <source>
        <dbReference type="ARBA" id="ARBA00008225"/>
    </source>
</evidence>
<dbReference type="InterPro" id="IPR036526">
    <property type="entry name" value="C-N_Hydrolase_sf"/>
</dbReference>
<gene>
    <name evidence="11" type="ORF">WMY93_019129</name>
</gene>
<evidence type="ECO:0000256" key="5">
    <source>
        <dbReference type="ARBA" id="ARBA00037073"/>
    </source>
</evidence>
<dbReference type="InterPro" id="IPR003010">
    <property type="entry name" value="C-N_Hydrolase"/>
</dbReference>
<dbReference type="AlphaFoldDB" id="A0AAW0NDF4"/>
<dbReference type="InterPro" id="IPR012101">
    <property type="entry name" value="Biotinidase-like_euk"/>
</dbReference>
<evidence type="ECO:0000313" key="12">
    <source>
        <dbReference type="Proteomes" id="UP001460270"/>
    </source>
</evidence>
<evidence type="ECO:0000256" key="2">
    <source>
        <dbReference type="ARBA" id="ARBA00022729"/>
    </source>
</evidence>
<organism evidence="11 12">
    <name type="scientific">Mugilogobius chulae</name>
    <name type="common">yellowstripe goby</name>
    <dbReference type="NCBI Taxonomy" id="88201"/>
    <lineage>
        <taxon>Eukaryota</taxon>
        <taxon>Metazoa</taxon>
        <taxon>Chordata</taxon>
        <taxon>Craniata</taxon>
        <taxon>Vertebrata</taxon>
        <taxon>Euteleostomi</taxon>
        <taxon>Actinopterygii</taxon>
        <taxon>Neopterygii</taxon>
        <taxon>Teleostei</taxon>
        <taxon>Neoteleostei</taxon>
        <taxon>Acanthomorphata</taxon>
        <taxon>Gobiaria</taxon>
        <taxon>Gobiiformes</taxon>
        <taxon>Gobioidei</taxon>
        <taxon>Gobiidae</taxon>
        <taxon>Gobionellinae</taxon>
        <taxon>Mugilogobius</taxon>
    </lineage>
</organism>
<name>A0AAW0NDF4_9GOBI</name>
<evidence type="ECO:0000256" key="9">
    <source>
        <dbReference type="SAM" id="MobiDB-lite"/>
    </source>
</evidence>
<dbReference type="Pfam" id="PF00795">
    <property type="entry name" value="CN_hydrolase"/>
    <property type="match status" value="1"/>
</dbReference>
<keyword evidence="2" id="KW-0732">Signal</keyword>
<keyword evidence="12" id="KW-1185">Reference proteome</keyword>
<dbReference type="GO" id="GO:0047708">
    <property type="term" value="F:biotinidase activity"/>
    <property type="evidence" value="ECO:0007669"/>
    <property type="project" value="UniProtKB-EC"/>
</dbReference>
<evidence type="ECO:0000256" key="7">
    <source>
        <dbReference type="ARBA" id="ARBA00039680"/>
    </source>
</evidence>
<feature type="region of interest" description="Disordered" evidence="9">
    <location>
        <begin position="276"/>
        <end position="297"/>
    </location>
</feature>